<evidence type="ECO:0000256" key="1">
    <source>
        <dbReference type="ARBA" id="ARBA00004141"/>
    </source>
</evidence>
<evidence type="ECO:0000256" key="3">
    <source>
        <dbReference type="ARBA" id="ARBA00022989"/>
    </source>
</evidence>
<evidence type="ECO:0000259" key="8">
    <source>
        <dbReference type="Pfam" id="PF20684"/>
    </source>
</evidence>
<keyword evidence="2 7" id="KW-0812">Transmembrane</keyword>
<dbReference type="GO" id="GO:0016020">
    <property type="term" value="C:membrane"/>
    <property type="evidence" value="ECO:0007669"/>
    <property type="project" value="UniProtKB-SubCell"/>
</dbReference>
<evidence type="ECO:0000256" key="4">
    <source>
        <dbReference type="ARBA" id="ARBA00023136"/>
    </source>
</evidence>
<dbReference type="EMBL" id="ML978155">
    <property type="protein sequence ID" value="KAF2036233.1"/>
    <property type="molecule type" value="Genomic_DNA"/>
</dbReference>
<evidence type="ECO:0000313" key="10">
    <source>
        <dbReference type="Proteomes" id="UP000799777"/>
    </source>
</evidence>
<organism evidence="9 10">
    <name type="scientific">Setomelanomma holmii</name>
    <dbReference type="NCBI Taxonomy" id="210430"/>
    <lineage>
        <taxon>Eukaryota</taxon>
        <taxon>Fungi</taxon>
        <taxon>Dikarya</taxon>
        <taxon>Ascomycota</taxon>
        <taxon>Pezizomycotina</taxon>
        <taxon>Dothideomycetes</taxon>
        <taxon>Pleosporomycetidae</taxon>
        <taxon>Pleosporales</taxon>
        <taxon>Pleosporineae</taxon>
        <taxon>Phaeosphaeriaceae</taxon>
        <taxon>Setomelanomma</taxon>
    </lineage>
</organism>
<dbReference type="PANTHER" id="PTHR33048:SF167">
    <property type="entry name" value="INTEGRAL MEMBRANE PROTEIN"/>
    <property type="match status" value="1"/>
</dbReference>
<dbReference type="Pfam" id="PF20684">
    <property type="entry name" value="Fung_rhodopsin"/>
    <property type="match status" value="1"/>
</dbReference>
<comment type="caution">
    <text evidence="9">The sequence shown here is derived from an EMBL/GenBank/DDBJ whole genome shotgun (WGS) entry which is preliminary data.</text>
</comment>
<evidence type="ECO:0000256" key="7">
    <source>
        <dbReference type="SAM" id="Phobius"/>
    </source>
</evidence>
<evidence type="ECO:0000256" key="5">
    <source>
        <dbReference type="ARBA" id="ARBA00038359"/>
    </source>
</evidence>
<keyword evidence="4 7" id="KW-0472">Membrane</keyword>
<keyword evidence="10" id="KW-1185">Reference proteome</keyword>
<feature type="domain" description="Rhodopsin" evidence="8">
    <location>
        <begin position="146"/>
        <end position="291"/>
    </location>
</feature>
<evidence type="ECO:0000256" key="2">
    <source>
        <dbReference type="ARBA" id="ARBA00022692"/>
    </source>
</evidence>
<evidence type="ECO:0000313" key="9">
    <source>
        <dbReference type="EMBL" id="KAF2036233.1"/>
    </source>
</evidence>
<reference evidence="9" key="1">
    <citation type="journal article" date="2020" name="Stud. Mycol.">
        <title>101 Dothideomycetes genomes: a test case for predicting lifestyles and emergence of pathogens.</title>
        <authorList>
            <person name="Haridas S."/>
            <person name="Albert R."/>
            <person name="Binder M."/>
            <person name="Bloem J."/>
            <person name="Labutti K."/>
            <person name="Salamov A."/>
            <person name="Andreopoulos B."/>
            <person name="Baker S."/>
            <person name="Barry K."/>
            <person name="Bills G."/>
            <person name="Bluhm B."/>
            <person name="Cannon C."/>
            <person name="Castanera R."/>
            <person name="Culley D."/>
            <person name="Daum C."/>
            <person name="Ezra D."/>
            <person name="Gonzalez J."/>
            <person name="Henrissat B."/>
            <person name="Kuo A."/>
            <person name="Liang C."/>
            <person name="Lipzen A."/>
            <person name="Lutzoni F."/>
            <person name="Magnuson J."/>
            <person name="Mondo S."/>
            <person name="Nolan M."/>
            <person name="Ohm R."/>
            <person name="Pangilinan J."/>
            <person name="Park H.-J."/>
            <person name="Ramirez L."/>
            <person name="Alfaro M."/>
            <person name="Sun H."/>
            <person name="Tritt A."/>
            <person name="Yoshinaga Y."/>
            <person name="Zwiers L.-H."/>
            <person name="Turgeon B."/>
            <person name="Goodwin S."/>
            <person name="Spatafora J."/>
            <person name="Crous P."/>
            <person name="Grigoriev I."/>
        </authorList>
    </citation>
    <scope>NUCLEOTIDE SEQUENCE</scope>
    <source>
        <strain evidence="9">CBS 110217</strain>
    </source>
</reference>
<feature type="transmembrane region" description="Helical" evidence="7">
    <location>
        <begin position="191"/>
        <end position="219"/>
    </location>
</feature>
<feature type="compositionally biased region" description="Basic and acidic residues" evidence="6">
    <location>
        <begin position="309"/>
        <end position="330"/>
    </location>
</feature>
<comment type="similarity">
    <text evidence="5">Belongs to the SAT4 family.</text>
</comment>
<dbReference type="OrthoDB" id="5022096at2759"/>
<feature type="transmembrane region" description="Helical" evidence="7">
    <location>
        <begin position="231"/>
        <end position="251"/>
    </location>
</feature>
<feature type="transmembrane region" description="Helical" evidence="7">
    <location>
        <begin position="150"/>
        <end position="170"/>
    </location>
</feature>
<protein>
    <recommendedName>
        <fullName evidence="8">Rhodopsin domain-containing protein</fullName>
    </recommendedName>
</protein>
<accession>A0A9P4HKH6</accession>
<dbReference type="AlphaFoldDB" id="A0A9P4HKH6"/>
<dbReference type="InterPro" id="IPR049326">
    <property type="entry name" value="Rhodopsin_dom_fungi"/>
</dbReference>
<sequence>MSAPAVVPGSTELPPELIAYTNSRSLMAQAGSNFALFALTVVLRCYARSALLKAFGPDDWTMLLAFALALATFICYALEVPQGLGRHLLVIQMNKDAYRELLKIRQSAPSQAGDEESLLSFPIGNHCLHDSIRYRIRWNSSTSNIIHLEIYLLTVAFVNIFSYISVRATWDTRLRPPPIGQGDAKCFSREVFAQIGLFNSIVNITTDFLLALLPVPLIWRLQLNIRTKFSLIAILSLGLFACVAGIMKATYNKTILTDIRRFIHDRYSMWNFIELDIGIIAASPPALKPLSGRFLDVARGLASGQKPSGFKDPKPLGYLERNDGSDDAGRSRTRRHTVRESVANFARSSAGSDHAPQGSEDSDLPLQDLSPKYNNVVVTTGITVERRRPST</sequence>
<comment type="subcellular location">
    <subcellularLocation>
        <location evidence="1">Membrane</location>
        <topology evidence="1">Multi-pass membrane protein</topology>
    </subcellularLocation>
</comment>
<keyword evidence="3 7" id="KW-1133">Transmembrane helix</keyword>
<dbReference type="PANTHER" id="PTHR33048">
    <property type="entry name" value="PTH11-LIKE INTEGRAL MEMBRANE PROTEIN (AFU_ORTHOLOGUE AFUA_5G11245)"/>
    <property type="match status" value="1"/>
</dbReference>
<feature type="transmembrane region" description="Helical" evidence="7">
    <location>
        <begin position="59"/>
        <end position="79"/>
    </location>
</feature>
<feature type="region of interest" description="Disordered" evidence="6">
    <location>
        <begin position="303"/>
        <end position="372"/>
    </location>
</feature>
<evidence type="ECO:0000256" key="6">
    <source>
        <dbReference type="SAM" id="MobiDB-lite"/>
    </source>
</evidence>
<dbReference type="Proteomes" id="UP000799777">
    <property type="component" value="Unassembled WGS sequence"/>
</dbReference>
<feature type="transmembrane region" description="Helical" evidence="7">
    <location>
        <begin position="26"/>
        <end position="47"/>
    </location>
</feature>
<name>A0A9P4HKH6_9PLEO</name>
<proteinExistence type="inferred from homology"/>
<dbReference type="InterPro" id="IPR052337">
    <property type="entry name" value="SAT4-like"/>
</dbReference>
<gene>
    <name evidence="9" type="ORF">EK21DRAFT_106337</name>
</gene>